<evidence type="ECO:0000313" key="4">
    <source>
        <dbReference type="EnsemblMetazoa" id="AFUN021386-PA"/>
    </source>
</evidence>
<dbReference type="VEuPathDB" id="VectorBase:AFUN021386"/>
<keyword evidence="2" id="KW-0812">Transmembrane</keyword>
<dbReference type="AlphaFoldDB" id="A0A4Y0BPT1"/>
<reference evidence="4" key="1">
    <citation type="submission" date="2020-05" db="UniProtKB">
        <authorList>
            <consortium name="EnsemblMetazoa"/>
        </authorList>
    </citation>
    <scope>IDENTIFICATION</scope>
    <source>
        <strain evidence="4">FUMOZ</strain>
    </source>
</reference>
<keyword evidence="2" id="KW-0472">Membrane</keyword>
<dbReference type="VEuPathDB" id="VectorBase:AFUN2_014492"/>
<dbReference type="InterPro" id="IPR040346">
    <property type="entry name" value="GEX1/Brambleberry"/>
</dbReference>
<name>A0A4Y0BPT1_ANOFN</name>
<evidence type="ECO:0000256" key="1">
    <source>
        <dbReference type="SAM" id="MobiDB-lite"/>
    </source>
</evidence>
<feature type="transmembrane region" description="Helical" evidence="2">
    <location>
        <begin position="370"/>
        <end position="388"/>
    </location>
</feature>
<dbReference type="PANTHER" id="PTHR33538">
    <property type="entry name" value="PROTEIN GAMETE EXPRESSED 1"/>
    <property type="match status" value="1"/>
</dbReference>
<accession>A0A4Y0BPT1</accession>
<sequence length="569" mass="64332">MFVNSKSAAFFALLLLVAAFHPANASFLEYIWPTEENGDASTTVDSFPSVPYELTDGEESFIREASKWIGMNLSKLDMCHHRIILKLKKSCHELNAEQMGKLSVWLLNCQSDSEGRPVFPCTDEMSLSQCTERMNPDTWNAYHLITNRAKAVCASVRHEQFRGLTELTVNKLMSTAHEQVRLMDELADSQQKLQTITKQVVDEMEGNNERIMHQQGDIMKLSEVHRAKVESNYRDLVREKGLIKAGQQEVAMLLTDLRKRIDDSVAQLEVQSKQSTVNHDSLLTDLERLQANAAKIAEKIEETGVHFTQHHRAVEDQYRYTLEQVQRINATVANMLESLRTLQQDFNRHLAWLVEKIGGSENILPKLNIILMHFGYLLLGMICLAFVGADQLLRVLFIVAVPGNLIGGLLEFFEPDMLRLTVGLGCVAVVDLLTRSVKKFLELRASSTAATVEKTTQRKQIPTQNSATNGQSRPVEESDEEADVAYDHDSMQRRKSVTRERSTSSTVLDSGRRSVSRFGDEFGRRSMTPLEQSFSERQHCTAITLRGDRCRGFALAGTEFCRLHEPRGL</sequence>
<feature type="region of interest" description="Disordered" evidence="1">
    <location>
        <begin position="452"/>
        <end position="512"/>
    </location>
</feature>
<dbReference type="STRING" id="62324.A0A4Y0BPT1"/>
<evidence type="ECO:0000256" key="3">
    <source>
        <dbReference type="SAM" id="SignalP"/>
    </source>
</evidence>
<organism evidence="4">
    <name type="scientific">Anopheles funestus</name>
    <name type="common">African malaria mosquito</name>
    <dbReference type="NCBI Taxonomy" id="62324"/>
    <lineage>
        <taxon>Eukaryota</taxon>
        <taxon>Metazoa</taxon>
        <taxon>Ecdysozoa</taxon>
        <taxon>Arthropoda</taxon>
        <taxon>Hexapoda</taxon>
        <taxon>Insecta</taxon>
        <taxon>Pterygota</taxon>
        <taxon>Neoptera</taxon>
        <taxon>Endopterygota</taxon>
        <taxon>Diptera</taxon>
        <taxon>Nematocera</taxon>
        <taxon>Culicoidea</taxon>
        <taxon>Culicidae</taxon>
        <taxon>Anophelinae</taxon>
        <taxon>Anopheles</taxon>
    </lineage>
</organism>
<dbReference type="PANTHER" id="PTHR33538:SF1">
    <property type="entry name" value="PROTEIN BRAMBLEBERRY"/>
    <property type="match status" value="1"/>
</dbReference>
<feature type="signal peptide" evidence="3">
    <location>
        <begin position="1"/>
        <end position="25"/>
    </location>
</feature>
<evidence type="ECO:0008006" key="5">
    <source>
        <dbReference type="Google" id="ProtNLM"/>
    </source>
</evidence>
<evidence type="ECO:0000256" key="2">
    <source>
        <dbReference type="SAM" id="Phobius"/>
    </source>
</evidence>
<proteinExistence type="predicted"/>
<keyword evidence="3" id="KW-0732">Signal</keyword>
<feature type="compositionally biased region" description="Basic and acidic residues" evidence="1">
    <location>
        <begin position="485"/>
        <end position="502"/>
    </location>
</feature>
<protein>
    <recommendedName>
        <fullName evidence="5">Protein brambleberry</fullName>
    </recommendedName>
</protein>
<keyword evidence="2" id="KW-1133">Transmembrane helix</keyword>
<feature type="compositionally biased region" description="Polar residues" evidence="1">
    <location>
        <begin position="452"/>
        <end position="472"/>
    </location>
</feature>
<feature type="chain" id="PRO_5021351041" description="Protein brambleberry" evidence="3">
    <location>
        <begin position="26"/>
        <end position="569"/>
    </location>
</feature>
<feature type="transmembrane region" description="Helical" evidence="2">
    <location>
        <begin position="395"/>
        <end position="412"/>
    </location>
</feature>
<dbReference type="EnsemblMetazoa" id="AFUN021386-RA">
    <property type="protein sequence ID" value="AFUN021386-PA"/>
    <property type="gene ID" value="AFUN021386"/>
</dbReference>